<name>A0A183J265_9BILA</name>
<organism evidence="3">
    <name type="scientific">Soboliphyme baturini</name>
    <dbReference type="NCBI Taxonomy" id="241478"/>
    <lineage>
        <taxon>Eukaryota</taxon>
        <taxon>Metazoa</taxon>
        <taxon>Ecdysozoa</taxon>
        <taxon>Nematoda</taxon>
        <taxon>Enoplea</taxon>
        <taxon>Dorylaimia</taxon>
        <taxon>Dioctophymatida</taxon>
        <taxon>Dioctophymatoidea</taxon>
        <taxon>Soboliphymatidae</taxon>
        <taxon>Soboliphyme</taxon>
    </lineage>
</organism>
<protein>
    <submittedName>
        <fullName evidence="3">Nucleotid_trans domain-containing protein</fullName>
    </submittedName>
</protein>
<dbReference type="AlphaFoldDB" id="A0A183J265"/>
<dbReference type="EMBL" id="UZAM01013411">
    <property type="protein sequence ID" value="VDP27660.1"/>
    <property type="molecule type" value="Genomic_DNA"/>
</dbReference>
<reference evidence="1 2" key="2">
    <citation type="submission" date="2018-11" db="EMBL/GenBank/DDBJ databases">
        <authorList>
            <consortium name="Pathogen Informatics"/>
        </authorList>
    </citation>
    <scope>NUCLEOTIDE SEQUENCE [LARGE SCALE GENOMIC DNA]</scope>
</reference>
<evidence type="ECO:0000313" key="3">
    <source>
        <dbReference type="WBParaSite" id="SBAD_0001031501-mRNA-1"/>
    </source>
</evidence>
<evidence type="ECO:0000313" key="2">
    <source>
        <dbReference type="Proteomes" id="UP000270296"/>
    </source>
</evidence>
<evidence type="ECO:0000313" key="1">
    <source>
        <dbReference type="EMBL" id="VDP27660.1"/>
    </source>
</evidence>
<dbReference type="InterPro" id="IPR038765">
    <property type="entry name" value="Papain-like_cys_pep_sf"/>
</dbReference>
<dbReference type="Pfam" id="PF05708">
    <property type="entry name" value="Peptidase_C92"/>
    <property type="match status" value="1"/>
</dbReference>
<dbReference type="Proteomes" id="UP000270296">
    <property type="component" value="Unassembled WGS sequence"/>
</dbReference>
<keyword evidence="2" id="KW-1185">Reference proteome</keyword>
<gene>
    <name evidence="1" type="ORF">SBAD_LOCUS9963</name>
</gene>
<accession>A0A183J265</accession>
<proteinExistence type="predicted"/>
<reference evidence="3" key="1">
    <citation type="submission" date="2016-06" db="UniProtKB">
        <authorList>
            <consortium name="WormBaseParasite"/>
        </authorList>
    </citation>
    <scope>IDENTIFICATION</scope>
</reference>
<dbReference type="InterPro" id="IPR024453">
    <property type="entry name" value="Peptidase_C92"/>
</dbReference>
<dbReference type="OrthoDB" id="310895at2759"/>
<dbReference type="SUPFAM" id="SSF54001">
    <property type="entry name" value="Cysteine proteinases"/>
    <property type="match status" value="1"/>
</dbReference>
<dbReference type="Gene3D" id="3.90.1720.10">
    <property type="entry name" value="endopeptidase domain like (from Nostoc punctiforme)"/>
    <property type="match status" value="1"/>
</dbReference>
<dbReference type="WBParaSite" id="SBAD_0001031501-mRNA-1">
    <property type="protein sequence ID" value="SBAD_0001031501-mRNA-1"/>
    <property type="gene ID" value="SBAD_0001031501"/>
</dbReference>
<sequence length="224" mass="25379">MLRRGDLLFWGIPRQDCPVVEQPDAAVDFTSAVLASAGNNLKVFHVSMLLNSNFLIHATCMYGVIQESVEHYCKRLLDECDAECYDVIAVKVLADDRTKDAAADFCVQQIGCGYNDLFSDDCINSNGQKAYYCCQLVRKAYQAATASAFFPVQIMKFDDENGVILPYWLEYFRRRAKPVPLNDYGSHPARLLQSDRLRLVFVSRVCRQRPNLLPETLGLNFANE</sequence>